<dbReference type="EMBL" id="UXUI01010913">
    <property type="protein sequence ID" value="VDD95766.1"/>
    <property type="molecule type" value="Genomic_DNA"/>
</dbReference>
<dbReference type="InterPro" id="IPR025705">
    <property type="entry name" value="Beta_hexosaminidase_sua/sub"/>
</dbReference>
<reference evidence="10 11" key="2">
    <citation type="submission" date="2018-10" db="EMBL/GenBank/DDBJ databases">
        <authorList>
            <consortium name="Pathogen Informatics"/>
        </authorList>
    </citation>
    <scope>NUCLEOTIDE SEQUENCE [LARGE SCALE GENOMIC DNA]</scope>
</reference>
<feature type="domain" description="Glycoside hydrolase family 20 catalytic" evidence="8">
    <location>
        <begin position="319"/>
        <end position="434"/>
    </location>
</feature>
<dbReference type="PANTHER" id="PTHR22600">
    <property type="entry name" value="BETA-HEXOSAMINIDASE"/>
    <property type="match status" value="1"/>
</dbReference>
<dbReference type="GO" id="GO:0016020">
    <property type="term" value="C:membrane"/>
    <property type="evidence" value="ECO:0007669"/>
    <property type="project" value="TreeGrafter"/>
</dbReference>
<evidence type="ECO:0000259" key="9">
    <source>
        <dbReference type="Pfam" id="PF14845"/>
    </source>
</evidence>
<dbReference type="GO" id="GO:0004563">
    <property type="term" value="F:beta-N-acetylhexosaminidase activity"/>
    <property type="evidence" value="ECO:0007669"/>
    <property type="project" value="UniProtKB-EC"/>
</dbReference>
<dbReference type="AlphaFoldDB" id="A0A0N4VK21"/>
<evidence type="ECO:0000256" key="4">
    <source>
        <dbReference type="ARBA" id="ARBA00023180"/>
    </source>
</evidence>
<dbReference type="GO" id="GO:0030203">
    <property type="term" value="P:glycosaminoglycan metabolic process"/>
    <property type="evidence" value="ECO:0007669"/>
    <property type="project" value="TreeGrafter"/>
</dbReference>
<keyword evidence="4" id="KW-0325">Glycoprotein</keyword>
<dbReference type="PRINTS" id="PR00738">
    <property type="entry name" value="GLHYDRLASE20"/>
</dbReference>
<dbReference type="Pfam" id="PF00728">
    <property type="entry name" value="Glyco_hydro_20"/>
    <property type="match status" value="2"/>
</dbReference>
<comment type="catalytic activity">
    <reaction evidence="1 6">
        <text>Hydrolysis of terminal non-reducing N-acetyl-D-hexosamine residues in N-acetyl-beta-D-hexosaminides.</text>
        <dbReference type="EC" id="3.2.1.52"/>
    </reaction>
</comment>
<dbReference type="EC" id="3.2.1.52" evidence="6"/>
<organism evidence="12">
    <name type="scientific">Enterobius vermicularis</name>
    <name type="common">Human pinworm</name>
    <dbReference type="NCBI Taxonomy" id="51028"/>
    <lineage>
        <taxon>Eukaryota</taxon>
        <taxon>Metazoa</taxon>
        <taxon>Ecdysozoa</taxon>
        <taxon>Nematoda</taxon>
        <taxon>Chromadorea</taxon>
        <taxon>Rhabditida</taxon>
        <taxon>Spirurina</taxon>
        <taxon>Oxyuridomorpha</taxon>
        <taxon>Oxyuroidea</taxon>
        <taxon>Oxyuridae</taxon>
        <taxon>Enterobius</taxon>
    </lineage>
</organism>
<dbReference type="OrthoDB" id="428480at2759"/>
<feature type="domain" description="Beta-hexosaminidase eukaryotic type N-terminal" evidence="9">
    <location>
        <begin position="8"/>
        <end position="111"/>
    </location>
</feature>
<dbReference type="WBParaSite" id="EVEC_0001120301-mRNA-1">
    <property type="protein sequence ID" value="EVEC_0001120301-mRNA-1"/>
    <property type="gene ID" value="EVEC_0001120301"/>
</dbReference>
<evidence type="ECO:0000313" key="10">
    <source>
        <dbReference type="EMBL" id="VDD95766.1"/>
    </source>
</evidence>
<evidence type="ECO:0000256" key="6">
    <source>
        <dbReference type="PIRNR" id="PIRNR001093"/>
    </source>
</evidence>
<dbReference type="PIRSF" id="PIRSF001093">
    <property type="entry name" value="B-hxosamndse_ab_euk"/>
    <property type="match status" value="1"/>
</dbReference>
<evidence type="ECO:0000313" key="11">
    <source>
        <dbReference type="Proteomes" id="UP000274131"/>
    </source>
</evidence>
<feature type="domain" description="Glycoside hydrolase family 20 catalytic" evidence="8">
    <location>
        <begin position="133"/>
        <end position="313"/>
    </location>
</feature>
<dbReference type="InterPro" id="IPR015883">
    <property type="entry name" value="Glyco_hydro_20_cat"/>
</dbReference>
<evidence type="ECO:0000256" key="5">
    <source>
        <dbReference type="ARBA" id="ARBA00023295"/>
    </source>
</evidence>
<gene>
    <name evidence="10" type="ORF">EVEC_LOCUS10517</name>
</gene>
<protein>
    <recommendedName>
        <fullName evidence="6">Beta-hexosaminidase</fullName>
        <ecNumber evidence="6">3.2.1.52</ecNumber>
    </recommendedName>
</protein>
<dbReference type="InterPro" id="IPR017853">
    <property type="entry name" value="GH"/>
</dbReference>
<name>A0A0N4VK21_ENTVE</name>
<dbReference type="GO" id="GO:0005975">
    <property type="term" value="P:carbohydrate metabolic process"/>
    <property type="evidence" value="ECO:0007669"/>
    <property type="project" value="InterPro"/>
</dbReference>
<keyword evidence="3 6" id="KW-0378">Hydrolase</keyword>
<reference evidence="12" key="1">
    <citation type="submission" date="2017-02" db="UniProtKB">
        <authorList>
            <consortium name="WormBaseParasite"/>
        </authorList>
    </citation>
    <scope>IDENTIFICATION</scope>
</reference>
<evidence type="ECO:0000259" key="8">
    <source>
        <dbReference type="Pfam" id="PF00728"/>
    </source>
</evidence>
<dbReference type="Gene3D" id="3.30.379.10">
    <property type="entry name" value="Chitobiase/beta-hexosaminidase domain 2-like"/>
    <property type="match status" value="1"/>
</dbReference>
<dbReference type="SUPFAM" id="SSF51445">
    <property type="entry name" value="(Trans)glycosidases"/>
    <property type="match status" value="1"/>
</dbReference>
<dbReference type="InterPro" id="IPR029018">
    <property type="entry name" value="Hex-like_dom2"/>
</dbReference>
<dbReference type="SUPFAM" id="SSF55545">
    <property type="entry name" value="beta-N-acetylhexosaminidase-like domain"/>
    <property type="match status" value="1"/>
</dbReference>
<evidence type="ECO:0000256" key="1">
    <source>
        <dbReference type="ARBA" id="ARBA00001231"/>
    </source>
</evidence>
<proteinExistence type="inferred from homology"/>
<dbReference type="Pfam" id="PF14845">
    <property type="entry name" value="Glycohydro_20b2"/>
    <property type="match status" value="1"/>
</dbReference>
<dbReference type="GO" id="GO:0005764">
    <property type="term" value="C:lysosome"/>
    <property type="evidence" value="ECO:0007669"/>
    <property type="project" value="TreeGrafter"/>
</dbReference>
<evidence type="ECO:0000313" key="12">
    <source>
        <dbReference type="WBParaSite" id="EVEC_0001120301-mRNA-1"/>
    </source>
</evidence>
<accession>A0A0N4VK21</accession>
<dbReference type="GO" id="GO:0006689">
    <property type="term" value="P:ganglioside catabolic process"/>
    <property type="evidence" value="ECO:0007669"/>
    <property type="project" value="TreeGrafter"/>
</dbReference>
<dbReference type="Gene3D" id="3.20.20.80">
    <property type="entry name" value="Glycosidases"/>
    <property type="match status" value="2"/>
</dbReference>
<dbReference type="STRING" id="51028.A0A0N4VK21"/>
<feature type="active site" description="Proton donor" evidence="7">
    <location>
        <position position="289"/>
    </location>
</feature>
<dbReference type="InterPro" id="IPR029019">
    <property type="entry name" value="HEX_eukaryotic_N"/>
</dbReference>
<evidence type="ECO:0000256" key="3">
    <source>
        <dbReference type="ARBA" id="ARBA00022801"/>
    </source>
</evidence>
<keyword evidence="11" id="KW-1185">Reference proteome</keyword>
<sequence>MKNNTAATHKLDPAKFEFSVTSSSAPDILAKAFRRYKKWTFPDYKDGSYPPVVEATLLGLKVTVKKAYDDSYPQLDMDESYTLEIGTSEYATLTANEVWGALRGLETFSQLVYQPDINVYRTYATHIEDKPRFKHRGTLIDSSRHFLSVSTLKMHLDLMAQNKMNVFHWHLVDSESFPYPSEIFKDLSAKGAYTPRHAYTREQVQEVIKYAKNRGIRVVAEFDTPGHLGGWEPGRKGLLSKCYDREGNNNILPNIFDPSKEENFDFLKQFFNESAHTFPDNYMHFGGDEVSSSMLQCWYRNPEVRKWMENNGYGTDTYKAPNVIAHVWKGKNYAEIMSEMNSVTKAGHHAILSSCWYLNYIKYGNDWGYLENSNLRLRGMYYQCDPTDFEGTEQQKQLVLGGEATMWGEYVDGTNLIPLFWPRASAVAERLWSDPAQTKSADAAWPRLHEHRCRMLRRGFAVQTINFPNYCPVEWDPPYKDSDA</sequence>
<evidence type="ECO:0000256" key="7">
    <source>
        <dbReference type="PIRSR" id="PIRSR001093-1"/>
    </source>
</evidence>
<dbReference type="Proteomes" id="UP000274131">
    <property type="component" value="Unassembled WGS sequence"/>
</dbReference>
<comment type="similarity">
    <text evidence="2 6">Belongs to the glycosyl hydrolase 20 family.</text>
</comment>
<keyword evidence="5 6" id="KW-0326">Glycosidase</keyword>
<evidence type="ECO:0000256" key="2">
    <source>
        <dbReference type="ARBA" id="ARBA00006285"/>
    </source>
</evidence>
<dbReference type="PANTHER" id="PTHR22600:SF21">
    <property type="entry name" value="BETA-HEXOSAMINIDASE A"/>
    <property type="match status" value="1"/>
</dbReference>